<dbReference type="Pfam" id="PF06161">
    <property type="entry name" value="DUF975"/>
    <property type="match status" value="1"/>
</dbReference>
<dbReference type="RefSeq" id="WP_111920449.1">
    <property type="nucleotide sequence ID" value="NZ_CP030280.1"/>
</dbReference>
<evidence type="ECO:0008006" key="4">
    <source>
        <dbReference type="Google" id="ProtNLM"/>
    </source>
</evidence>
<evidence type="ECO:0000313" key="2">
    <source>
        <dbReference type="EMBL" id="AWY98989.1"/>
    </source>
</evidence>
<feature type="transmembrane region" description="Helical" evidence="1">
    <location>
        <begin position="20"/>
        <end position="41"/>
    </location>
</feature>
<dbReference type="OrthoDB" id="9784844at2"/>
<feature type="transmembrane region" description="Helical" evidence="1">
    <location>
        <begin position="173"/>
        <end position="200"/>
    </location>
</feature>
<evidence type="ECO:0000313" key="3">
    <source>
        <dbReference type="Proteomes" id="UP000250003"/>
    </source>
</evidence>
<dbReference type="EMBL" id="CP030280">
    <property type="protein sequence ID" value="AWY98989.1"/>
    <property type="molecule type" value="Genomic_DNA"/>
</dbReference>
<dbReference type="KEGG" id="blau:DQQ01_13530"/>
<dbReference type="PANTHER" id="PTHR40076">
    <property type="entry name" value="MEMBRANE PROTEIN-RELATED"/>
    <property type="match status" value="1"/>
</dbReference>
<feature type="transmembrane region" description="Helical" evidence="1">
    <location>
        <begin position="53"/>
        <end position="78"/>
    </location>
</feature>
<protein>
    <recommendedName>
        <fullName evidence="4">DUF975 domain-containing protein</fullName>
    </recommendedName>
</protein>
<proteinExistence type="predicted"/>
<dbReference type="Proteomes" id="UP000250003">
    <property type="component" value="Chromosome"/>
</dbReference>
<name>A0A2Z4UDL1_9FIRM</name>
<keyword evidence="3" id="KW-1185">Reference proteome</keyword>
<keyword evidence="1" id="KW-0812">Transmembrane</keyword>
<sequence length="233" mass="26894">MEYGANWSRLELKTKAKEAFRGNYGSCVLMSIILMLLSGVVTAMERVGDEEYYFIEWGVVIGVSILSILLGIFLWNVFTVGGCRFFVENRDYNAPVSKILFGFQGSHYGNVVWVMFLMNLKIFLWTLLFIIPGIVKTYEYMMVPYILAEQPDIRQEDAFAISRQMMRNQKFDAFCLQLSFLGWDLLAVFTCGLAGIFWSFPYYYATEAELYAVLRDDWLQKQNSGSGQDTRTE</sequence>
<organism evidence="2 3">
    <name type="scientific">Blautia argi</name>
    <dbReference type="NCBI Taxonomy" id="1912897"/>
    <lineage>
        <taxon>Bacteria</taxon>
        <taxon>Bacillati</taxon>
        <taxon>Bacillota</taxon>
        <taxon>Clostridia</taxon>
        <taxon>Lachnospirales</taxon>
        <taxon>Lachnospiraceae</taxon>
        <taxon>Blautia</taxon>
    </lineage>
</organism>
<accession>A0A2Z4UDL1</accession>
<keyword evidence="1" id="KW-1133">Transmembrane helix</keyword>
<feature type="transmembrane region" description="Helical" evidence="1">
    <location>
        <begin position="111"/>
        <end position="135"/>
    </location>
</feature>
<dbReference type="InterPro" id="IPR010380">
    <property type="entry name" value="DUF975"/>
</dbReference>
<dbReference type="AlphaFoldDB" id="A0A2Z4UDL1"/>
<evidence type="ECO:0000256" key="1">
    <source>
        <dbReference type="SAM" id="Phobius"/>
    </source>
</evidence>
<keyword evidence="1" id="KW-0472">Membrane</keyword>
<dbReference type="PANTHER" id="PTHR40076:SF1">
    <property type="entry name" value="MEMBRANE PROTEIN"/>
    <property type="match status" value="1"/>
</dbReference>
<reference evidence="3" key="1">
    <citation type="submission" date="2018-06" db="EMBL/GenBank/DDBJ databases">
        <title>Description of Blautia argi sp. nov., a new anaerobic isolated from dog feces.</title>
        <authorList>
            <person name="Chang Y.-H."/>
            <person name="Paek J."/>
            <person name="Shin Y."/>
        </authorList>
    </citation>
    <scope>NUCLEOTIDE SEQUENCE [LARGE SCALE GENOMIC DNA]</scope>
    <source>
        <strain evidence="3">KCTC 15426</strain>
    </source>
</reference>
<gene>
    <name evidence="2" type="ORF">DQQ01_13530</name>
</gene>